<evidence type="ECO:0000313" key="1">
    <source>
        <dbReference type="EMBL" id="SFO70977.1"/>
    </source>
</evidence>
<name>A0A1I5JDV9_9BACT</name>
<proteinExistence type="predicted"/>
<accession>A0A1I5JDV9</accession>
<dbReference type="AlphaFoldDB" id="A0A1I5JDV9"/>
<protein>
    <recommendedName>
        <fullName evidence="3">HNH endonuclease</fullName>
    </recommendedName>
</protein>
<gene>
    <name evidence="1" type="ORF">SAMN04488519_11248</name>
</gene>
<dbReference type="EMBL" id="FOVW01000012">
    <property type="protein sequence ID" value="SFO70977.1"/>
    <property type="molecule type" value="Genomic_DNA"/>
</dbReference>
<evidence type="ECO:0000313" key="2">
    <source>
        <dbReference type="Proteomes" id="UP000199564"/>
    </source>
</evidence>
<dbReference type="RefSeq" id="WP_091655423.1">
    <property type="nucleotide sequence ID" value="NZ_FOVW01000012.1"/>
</dbReference>
<keyword evidence="2" id="KW-1185">Reference proteome</keyword>
<dbReference type="STRING" id="226506.SAMN04488519_11248"/>
<evidence type="ECO:0008006" key="3">
    <source>
        <dbReference type="Google" id="ProtNLM"/>
    </source>
</evidence>
<sequence>MSRPYHRGEINKAFEKVKAELHAQAVKKGNGRAFYIDSYTGQELWGGDAYDYDHIYPSELIHSRYKDSLDDMQIAQIVNLPENIAVTTRSINQSKGKKDPERWLEEENQIGNGMVKADLVKHAIQKAKAAIECMARQLT</sequence>
<organism evidence="1 2">
    <name type="scientific">Algoriphagus ornithinivorans</name>
    <dbReference type="NCBI Taxonomy" id="226506"/>
    <lineage>
        <taxon>Bacteria</taxon>
        <taxon>Pseudomonadati</taxon>
        <taxon>Bacteroidota</taxon>
        <taxon>Cytophagia</taxon>
        <taxon>Cytophagales</taxon>
        <taxon>Cyclobacteriaceae</taxon>
        <taxon>Algoriphagus</taxon>
    </lineage>
</organism>
<dbReference type="Proteomes" id="UP000199564">
    <property type="component" value="Unassembled WGS sequence"/>
</dbReference>
<reference evidence="2" key="1">
    <citation type="submission" date="2016-10" db="EMBL/GenBank/DDBJ databases">
        <authorList>
            <person name="Varghese N."/>
            <person name="Submissions S."/>
        </authorList>
    </citation>
    <scope>NUCLEOTIDE SEQUENCE [LARGE SCALE GENOMIC DNA]</scope>
    <source>
        <strain evidence="2">DSM 15282</strain>
    </source>
</reference>